<organism evidence="2 3">
    <name type="scientific">Pseudomonas panipatensis</name>
    <dbReference type="NCBI Taxonomy" id="428992"/>
    <lineage>
        <taxon>Bacteria</taxon>
        <taxon>Pseudomonadati</taxon>
        <taxon>Pseudomonadota</taxon>
        <taxon>Gammaproteobacteria</taxon>
        <taxon>Pseudomonadales</taxon>
        <taxon>Pseudomonadaceae</taxon>
        <taxon>Pseudomonas</taxon>
    </lineage>
</organism>
<dbReference type="AlphaFoldDB" id="A0A1G8IIK1"/>
<dbReference type="EMBL" id="FNDS01000006">
    <property type="protein sequence ID" value="SDI18734.1"/>
    <property type="molecule type" value="Genomic_DNA"/>
</dbReference>
<dbReference type="RefSeq" id="WP_090263893.1">
    <property type="nucleotide sequence ID" value="NZ_FNDS01000006.1"/>
</dbReference>
<feature type="transmembrane region" description="Helical" evidence="1">
    <location>
        <begin position="48"/>
        <end position="70"/>
    </location>
</feature>
<feature type="transmembrane region" description="Helical" evidence="1">
    <location>
        <begin position="21"/>
        <end position="42"/>
    </location>
</feature>
<sequence length="219" mass="23462">MHDSEHEKRAPVLNPVDRVSEVIFGLLMAMTFVGSLSVATAGQEEERTMMIAAFGCNLAWGLTDAVMYLLRTLADRSRNRRLLQRLKDTPDAEAGRALIADTLPSRLAAAAGADGLEMLRRRLLDYATPVPPRLRLDDFKAALGIFLLVALATFPVVIPFILVEPAARAVRASNLIALGMLFLAGALLARYAGGNVWVGGCLMAITGTALIFAIMALGG</sequence>
<protein>
    <submittedName>
        <fullName evidence="2">VIT family protein</fullName>
    </submittedName>
</protein>
<keyword evidence="1" id="KW-1133">Transmembrane helix</keyword>
<evidence type="ECO:0000313" key="2">
    <source>
        <dbReference type="EMBL" id="SDI18734.1"/>
    </source>
</evidence>
<dbReference type="Proteomes" id="UP000199636">
    <property type="component" value="Unassembled WGS sequence"/>
</dbReference>
<evidence type="ECO:0000313" key="3">
    <source>
        <dbReference type="Proteomes" id="UP000199636"/>
    </source>
</evidence>
<feature type="transmembrane region" description="Helical" evidence="1">
    <location>
        <begin position="169"/>
        <end position="189"/>
    </location>
</feature>
<name>A0A1G8IIK1_9PSED</name>
<proteinExistence type="predicted"/>
<keyword evidence="3" id="KW-1185">Reference proteome</keyword>
<gene>
    <name evidence="2" type="ORF">SAMN05216272_106280</name>
</gene>
<keyword evidence="1" id="KW-0812">Transmembrane</keyword>
<evidence type="ECO:0000256" key="1">
    <source>
        <dbReference type="SAM" id="Phobius"/>
    </source>
</evidence>
<feature type="transmembrane region" description="Helical" evidence="1">
    <location>
        <begin position="141"/>
        <end position="163"/>
    </location>
</feature>
<dbReference type="OrthoDB" id="978987at2"/>
<dbReference type="STRING" id="428992.SAMN05216272_106280"/>
<accession>A0A1G8IIK1</accession>
<keyword evidence="1" id="KW-0472">Membrane</keyword>
<reference evidence="3" key="1">
    <citation type="submission" date="2016-10" db="EMBL/GenBank/DDBJ databases">
        <authorList>
            <person name="Varghese N."/>
            <person name="Submissions S."/>
        </authorList>
    </citation>
    <scope>NUCLEOTIDE SEQUENCE [LARGE SCALE GENOMIC DNA]</scope>
    <source>
        <strain evidence="3">CCM 7469</strain>
    </source>
</reference>
<feature type="transmembrane region" description="Helical" evidence="1">
    <location>
        <begin position="196"/>
        <end position="217"/>
    </location>
</feature>